<dbReference type="Proteomes" id="UP001174909">
    <property type="component" value="Unassembled WGS sequence"/>
</dbReference>
<organism evidence="2 3">
    <name type="scientific">Geodia barretti</name>
    <name type="common">Barrett's horny sponge</name>
    <dbReference type="NCBI Taxonomy" id="519541"/>
    <lineage>
        <taxon>Eukaryota</taxon>
        <taxon>Metazoa</taxon>
        <taxon>Porifera</taxon>
        <taxon>Demospongiae</taxon>
        <taxon>Heteroscleromorpha</taxon>
        <taxon>Tetractinellida</taxon>
        <taxon>Astrophorina</taxon>
        <taxon>Geodiidae</taxon>
        <taxon>Geodia</taxon>
    </lineage>
</organism>
<accession>A0AA35RPB7</accession>
<evidence type="ECO:0000313" key="3">
    <source>
        <dbReference type="Proteomes" id="UP001174909"/>
    </source>
</evidence>
<dbReference type="AlphaFoldDB" id="A0AA35RPB7"/>
<comment type="caution">
    <text evidence="2">The sequence shown here is derived from an EMBL/GenBank/DDBJ whole genome shotgun (WGS) entry which is preliminary data.</text>
</comment>
<protein>
    <submittedName>
        <fullName evidence="2">Uncharacterized protein</fullName>
    </submittedName>
</protein>
<keyword evidence="1" id="KW-0812">Transmembrane</keyword>
<sequence length="339" mass="38575">MKTAVSIIDDAFYINGEITYPGRFYQGNKVEGLLLNTRMVQGIFDDRNPETIHLWEYPDTGEWDPERNTREFLSAMPTWRAHGVLAFTLNLQGGSPEGYSKAQPWHNSGIEADGSLNADYLSRLERIIDFAGALGMVVILGYFYFGQDQRITDENAVKKAVDNATGWLFDKGYTNVIIEVNNECNVRYSHEILQPERVHELIERVKATTHNGNRFLVGTSYGGGRVPLENVVRSSDFLLIHGNGVSDPNRIIEMVQQTREVPGYRPIPILFNEDDHFDFDKPLNNFVAAVSQYASWGYFDPGENDYCNGYQSVPVQWQLNTPRKRTFFQKARDITGCHS</sequence>
<keyword evidence="3" id="KW-1185">Reference proteome</keyword>
<evidence type="ECO:0000256" key="1">
    <source>
        <dbReference type="SAM" id="Phobius"/>
    </source>
</evidence>
<name>A0AA35RPB7_GEOBA</name>
<gene>
    <name evidence="2" type="ORF">GBAR_LOCUS9213</name>
</gene>
<feature type="transmembrane region" description="Helical" evidence="1">
    <location>
        <begin position="127"/>
        <end position="145"/>
    </location>
</feature>
<dbReference type="InterPro" id="IPR017853">
    <property type="entry name" value="GH"/>
</dbReference>
<reference evidence="2" key="1">
    <citation type="submission" date="2023-03" db="EMBL/GenBank/DDBJ databases">
        <authorList>
            <person name="Steffen K."/>
            <person name="Cardenas P."/>
        </authorList>
    </citation>
    <scope>NUCLEOTIDE SEQUENCE</scope>
</reference>
<proteinExistence type="predicted"/>
<dbReference type="SUPFAM" id="SSF51445">
    <property type="entry name" value="(Trans)glycosidases"/>
    <property type="match status" value="1"/>
</dbReference>
<keyword evidence="1" id="KW-1133">Transmembrane helix</keyword>
<dbReference type="Gene3D" id="3.20.20.80">
    <property type="entry name" value="Glycosidases"/>
    <property type="match status" value="1"/>
</dbReference>
<dbReference type="EMBL" id="CASHTH010001392">
    <property type="protein sequence ID" value="CAI8014782.1"/>
    <property type="molecule type" value="Genomic_DNA"/>
</dbReference>
<evidence type="ECO:0000313" key="2">
    <source>
        <dbReference type="EMBL" id="CAI8014782.1"/>
    </source>
</evidence>
<keyword evidence="1" id="KW-0472">Membrane</keyword>